<evidence type="ECO:0000313" key="2">
    <source>
        <dbReference type="EMBL" id="SVB01073.1"/>
    </source>
</evidence>
<accession>A0A382AJ87</accession>
<dbReference type="InterPro" id="IPR029058">
    <property type="entry name" value="AB_hydrolase_fold"/>
</dbReference>
<organism evidence="2">
    <name type="scientific">marine metagenome</name>
    <dbReference type="NCBI Taxonomy" id="408172"/>
    <lineage>
        <taxon>unclassified sequences</taxon>
        <taxon>metagenomes</taxon>
        <taxon>ecological metagenomes</taxon>
    </lineage>
</organism>
<evidence type="ECO:0000259" key="1">
    <source>
        <dbReference type="Pfam" id="PF01738"/>
    </source>
</evidence>
<feature type="domain" description="Dienelactone hydrolase" evidence="1">
    <location>
        <begin position="62"/>
        <end position="286"/>
    </location>
</feature>
<dbReference type="Gene3D" id="3.40.50.1820">
    <property type="entry name" value="alpha/beta hydrolase"/>
    <property type="match status" value="1"/>
</dbReference>
<dbReference type="Pfam" id="PF01738">
    <property type="entry name" value="DLH"/>
    <property type="match status" value="1"/>
</dbReference>
<dbReference type="GO" id="GO:0016787">
    <property type="term" value="F:hydrolase activity"/>
    <property type="evidence" value="ECO:0007669"/>
    <property type="project" value="InterPro"/>
</dbReference>
<protein>
    <recommendedName>
        <fullName evidence="1">Dienelactone hydrolase domain-containing protein</fullName>
    </recommendedName>
</protein>
<reference evidence="2" key="1">
    <citation type="submission" date="2018-05" db="EMBL/GenBank/DDBJ databases">
        <authorList>
            <person name="Lanie J.A."/>
            <person name="Ng W.-L."/>
            <person name="Kazmierczak K.M."/>
            <person name="Andrzejewski T.M."/>
            <person name="Davidsen T.M."/>
            <person name="Wayne K.J."/>
            <person name="Tettelin H."/>
            <person name="Glass J.I."/>
            <person name="Rusch D."/>
            <person name="Podicherti R."/>
            <person name="Tsui H.-C.T."/>
            <person name="Winkler M.E."/>
        </authorList>
    </citation>
    <scope>NUCLEOTIDE SEQUENCE</scope>
</reference>
<dbReference type="AlphaFoldDB" id="A0A382AJ87"/>
<dbReference type="InterPro" id="IPR002925">
    <property type="entry name" value="Dienelactn_hydro"/>
</dbReference>
<dbReference type="InterPro" id="IPR051049">
    <property type="entry name" value="Dienelactone_hydrolase-like"/>
</dbReference>
<dbReference type="EMBL" id="UINC01025457">
    <property type="protein sequence ID" value="SVB01073.1"/>
    <property type="molecule type" value="Genomic_DNA"/>
</dbReference>
<dbReference type="PANTHER" id="PTHR46623:SF10">
    <property type="entry name" value="CARBOXYMETHYLENEBUTENOLIDASE HOMOLOG"/>
    <property type="match status" value="1"/>
</dbReference>
<gene>
    <name evidence="2" type="ORF">METZ01_LOCUS153927</name>
</gene>
<dbReference type="PANTHER" id="PTHR46623">
    <property type="entry name" value="CARBOXYMETHYLENEBUTENOLIDASE-RELATED"/>
    <property type="match status" value="1"/>
</dbReference>
<proteinExistence type="predicted"/>
<name>A0A382AJ87_9ZZZZ</name>
<dbReference type="SUPFAM" id="SSF53474">
    <property type="entry name" value="alpha/beta-Hydrolases"/>
    <property type="match status" value="1"/>
</dbReference>
<sequence>MCDDRTVADNKDYLCGKKLTRREFGVVSAGAGLAMLLPRDANAQAVVEANIDVTTPDGVADCYFVHPSSGIHPGVLIWPDAFGLRPAKMQMARRLAESGYSVLVVNQYYRTQRAPIVNSTNFAEVSGTLRPLMASLNANTQVRDAAAFVGFLDDQPSVDGNRKMGTMGYCMGGPFTMRTAAAIPDRIGAAASFHGGGLVTDAADSPHLLVPNMTAHYLFAIAENDDENQPEAKNVLRDAFARARLPAEIEVYTGALHGWCPPDSQVYHEAQAERAWNRLLALFENALT</sequence>